<dbReference type="EC" id="2.3.1.225" evidence="10"/>
<evidence type="ECO:0000256" key="1">
    <source>
        <dbReference type="ARBA" id="ARBA00004127"/>
    </source>
</evidence>
<dbReference type="GO" id="GO:0019706">
    <property type="term" value="F:protein-cysteine S-palmitoyltransferase activity"/>
    <property type="evidence" value="ECO:0007669"/>
    <property type="project" value="UniProtKB-EC"/>
</dbReference>
<evidence type="ECO:0000256" key="2">
    <source>
        <dbReference type="ARBA" id="ARBA00022679"/>
    </source>
</evidence>
<evidence type="ECO:0000259" key="11">
    <source>
        <dbReference type="Pfam" id="PF01529"/>
    </source>
</evidence>
<evidence type="ECO:0000256" key="3">
    <source>
        <dbReference type="ARBA" id="ARBA00022692"/>
    </source>
</evidence>
<comment type="domain">
    <text evidence="10">The DHHC domain is required for palmitoyltransferase activity.</text>
</comment>
<dbReference type="Pfam" id="PF01529">
    <property type="entry name" value="DHHC"/>
    <property type="match status" value="1"/>
</dbReference>
<proteinExistence type="inferred from homology"/>
<accession>A0AAU9K253</accession>
<dbReference type="EMBL" id="CAJZBQ010000052">
    <property type="protein sequence ID" value="CAG9330998.1"/>
    <property type="molecule type" value="Genomic_DNA"/>
</dbReference>
<feature type="transmembrane region" description="Helical" evidence="10">
    <location>
        <begin position="136"/>
        <end position="160"/>
    </location>
</feature>
<evidence type="ECO:0000256" key="10">
    <source>
        <dbReference type="RuleBase" id="RU079119"/>
    </source>
</evidence>
<feature type="transmembrane region" description="Helical" evidence="10">
    <location>
        <begin position="172"/>
        <end position="198"/>
    </location>
</feature>
<evidence type="ECO:0000313" key="13">
    <source>
        <dbReference type="Proteomes" id="UP001162131"/>
    </source>
</evidence>
<dbReference type="GO" id="GO:0006612">
    <property type="term" value="P:protein targeting to membrane"/>
    <property type="evidence" value="ECO:0007669"/>
    <property type="project" value="TreeGrafter"/>
</dbReference>
<dbReference type="PROSITE" id="PS50216">
    <property type="entry name" value="DHHC"/>
    <property type="match status" value="1"/>
</dbReference>
<feature type="transmembrane region" description="Helical" evidence="10">
    <location>
        <begin position="38"/>
        <end position="57"/>
    </location>
</feature>
<keyword evidence="6" id="KW-0564">Palmitate</keyword>
<feature type="transmembrane region" description="Helical" evidence="10">
    <location>
        <begin position="12"/>
        <end position="32"/>
    </location>
</feature>
<gene>
    <name evidence="12" type="ORF">BSTOLATCC_MIC52404</name>
</gene>
<organism evidence="12 13">
    <name type="scientific">Blepharisma stoltei</name>
    <dbReference type="NCBI Taxonomy" id="1481888"/>
    <lineage>
        <taxon>Eukaryota</taxon>
        <taxon>Sar</taxon>
        <taxon>Alveolata</taxon>
        <taxon>Ciliophora</taxon>
        <taxon>Postciliodesmatophora</taxon>
        <taxon>Heterotrichea</taxon>
        <taxon>Heterotrichida</taxon>
        <taxon>Blepharismidae</taxon>
        <taxon>Blepharisma</taxon>
    </lineage>
</organism>
<evidence type="ECO:0000256" key="6">
    <source>
        <dbReference type="ARBA" id="ARBA00023139"/>
    </source>
</evidence>
<name>A0AAU9K253_9CILI</name>
<keyword evidence="8 10" id="KW-0012">Acyltransferase</keyword>
<keyword evidence="2 10" id="KW-0808">Transferase</keyword>
<reference evidence="12" key="1">
    <citation type="submission" date="2021-09" db="EMBL/GenBank/DDBJ databases">
        <authorList>
            <consortium name="AG Swart"/>
            <person name="Singh M."/>
            <person name="Singh A."/>
            <person name="Seah K."/>
            <person name="Emmerich C."/>
        </authorList>
    </citation>
    <scope>NUCLEOTIDE SEQUENCE</scope>
    <source>
        <strain evidence="12">ATCC30299</strain>
    </source>
</reference>
<comment type="catalytic activity">
    <reaction evidence="9 10">
        <text>L-cysteinyl-[protein] + hexadecanoyl-CoA = S-hexadecanoyl-L-cysteinyl-[protein] + CoA</text>
        <dbReference type="Rhea" id="RHEA:36683"/>
        <dbReference type="Rhea" id="RHEA-COMP:10131"/>
        <dbReference type="Rhea" id="RHEA-COMP:11032"/>
        <dbReference type="ChEBI" id="CHEBI:29950"/>
        <dbReference type="ChEBI" id="CHEBI:57287"/>
        <dbReference type="ChEBI" id="CHEBI:57379"/>
        <dbReference type="ChEBI" id="CHEBI:74151"/>
        <dbReference type="EC" id="2.3.1.225"/>
    </reaction>
</comment>
<evidence type="ECO:0000256" key="7">
    <source>
        <dbReference type="ARBA" id="ARBA00023288"/>
    </source>
</evidence>
<protein>
    <recommendedName>
        <fullName evidence="10">Palmitoyltransferase</fullName>
        <ecNumber evidence="10">2.3.1.225</ecNumber>
    </recommendedName>
</protein>
<comment type="similarity">
    <text evidence="10">Belongs to the DHHC palmitoyltransferase family.</text>
</comment>
<dbReference type="PANTHER" id="PTHR22883:SF43">
    <property type="entry name" value="PALMITOYLTRANSFERASE APP"/>
    <property type="match status" value="1"/>
</dbReference>
<keyword evidence="13" id="KW-1185">Reference proteome</keyword>
<sequence length="251" mass="28370">MPFRITNESIYLGIAILFITAPNIAHIILSALLEDSFAIPYLIITCSFFCLNIFLLFKTSCSNPGYLSKNSSLPEETTGVIEINGITVRLKLCNTCNILKPPRVHHCKVCDFCVDRQDHHCPWVANCIGRKNHREFVMLLLFSTLESAYLIVAELCVAIITDDPPGRYAGEIILIVYGAIMFWSVGGLLLYQLYLIFLNKTTHEHRRRIFGNDNPFKYGCCKNLLLFCSMKAETPASKPSPQINNQIEENS</sequence>
<keyword evidence="5 10" id="KW-0472">Membrane</keyword>
<evidence type="ECO:0000256" key="9">
    <source>
        <dbReference type="ARBA" id="ARBA00048048"/>
    </source>
</evidence>
<keyword evidence="3 10" id="KW-0812">Transmembrane</keyword>
<evidence type="ECO:0000256" key="5">
    <source>
        <dbReference type="ARBA" id="ARBA00023136"/>
    </source>
</evidence>
<dbReference type="PANTHER" id="PTHR22883">
    <property type="entry name" value="ZINC FINGER DHHC DOMAIN CONTAINING PROTEIN"/>
    <property type="match status" value="1"/>
</dbReference>
<evidence type="ECO:0000256" key="8">
    <source>
        <dbReference type="ARBA" id="ARBA00023315"/>
    </source>
</evidence>
<feature type="domain" description="Palmitoyltransferase DHHC" evidence="11">
    <location>
        <begin position="89"/>
        <end position="206"/>
    </location>
</feature>
<comment type="subcellular location">
    <subcellularLocation>
        <location evidence="1">Endomembrane system</location>
        <topology evidence="1">Multi-pass membrane protein</topology>
    </subcellularLocation>
</comment>
<dbReference type="InterPro" id="IPR039859">
    <property type="entry name" value="PFA4/ZDH16/20/ERF2-like"/>
</dbReference>
<evidence type="ECO:0000313" key="12">
    <source>
        <dbReference type="EMBL" id="CAG9330998.1"/>
    </source>
</evidence>
<dbReference type="GO" id="GO:0005783">
    <property type="term" value="C:endoplasmic reticulum"/>
    <property type="evidence" value="ECO:0007669"/>
    <property type="project" value="TreeGrafter"/>
</dbReference>
<dbReference type="AlphaFoldDB" id="A0AAU9K253"/>
<comment type="caution">
    <text evidence="12">The sequence shown here is derived from an EMBL/GenBank/DDBJ whole genome shotgun (WGS) entry which is preliminary data.</text>
</comment>
<keyword evidence="4 10" id="KW-1133">Transmembrane helix</keyword>
<dbReference type="Proteomes" id="UP001162131">
    <property type="component" value="Unassembled WGS sequence"/>
</dbReference>
<keyword evidence="7" id="KW-0449">Lipoprotein</keyword>
<dbReference type="GO" id="GO:0005794">
    <property type="term" value="C:Golgi apparatus"/>
    <property type="evidence" value="ECO:0007669"/>
    <property type="project" value="TreeGrafter"/>
</dbReference>
<evidence type="ECO:0000256" key="4">
    <source>
        <dbReference type="ARBA" id="ARBA00022989"/>
    </source>
</evidence>
<dbReference type="InterPro" id="IPR001594">
    <property type="entry name" value="Palmitoyltrfase_DHHC"/>
</dbReference>